<gene>
    <name evidence="1" type="ORF">ZEAMMB73_Zm00001d028640</name>
</gene>
<dbReference type="STRING" id="4577.A0A1D6JY80"/>
<evidence type="ECO:0000313" key="1">
    <source>
        <dbReference type="EMBL" id="ONL96621.1"/>
    </source>
</evidence>
<accession>A0A1D6JY80</accession>
<evidence type="ECO:0008006" key="2">
    <source>
        <dbReference type="Google" id="ProtNLM"/>
    </source>
</evidence>
<sequence length="397" mass="43947">MERNGSGDRGRETDLAGVVCSLGCKIVELPVTYLGLPLHSGAIPKNKVQGLVDKVAARLPAWRGSMMSRGGRLVWIKSVMTAVPIYAMMANGIPTWAREEIEACCRRFLWAGADASVRGKCAVAWPVVARPYEFGGLGVLDLRLMGLALQVRWLWLQRNPADDGRAWTELPLKVAPEVRCLFHASANFEVGNGQRTLFWKDRWIAGSSVEDIAPALIGLVAKRTRSSQSVAVALQGNQWIRELRGGFSVQAISQYLKLWDAVREINLSPSTPDRLLWRWSSDGHFSVRSTYQLLHEGSLHLPEIAIVWKTWAPLRAALDRRQATASRTRCENHLLPLQYSGRNLRPSTGHLQLLPSSLGWHFVAIGASHTVANRLQFSPWLVAKSAGAVATGRQEGR</sequence>
<dbReference type="ExpressionAtlas" id="A0A1D6JY80">
    <property type="expression patterns" value="baseline"/>
</dbReference>
<dbReference type="InParanoid" id="A0A1D6JY80"/>
<dbReference type="AlphaFoldDB" id="A0A1D6JY80"/>
<dbReference type="PANTHER" id="PTHR33116">
    <property type="entry name" value="REVERSE TRANSCRIPTASE ZINC-BINDING DOMAIN-CONTAINING PROTEIN-RELATED-RELATED"/>
    <property type="match status" value="1"/>
</dbReference>
<name>A0A1D6JY80_MAIZE</name>
<dbReference type="EMBL" id="CM007647">
    <property type="protein sequence ID" value="ONL96621.1"/>
    <property type="molecule type" value="Genomic_DNA"/>
</dbReference>
<dbReference type="OMA" id="HASANFE"/>
<protein>
    <recommendedName>
        <fullName evidence="2">Reverse transcriptase zinc-binding domain-containing protein</fullName>
    </recommendedName>
</protein>
<dbReference type="PANTHER" id="PTHR33116:SF83">
    <property type="entry name" value="REVERSE TRANSCRIPTASE ZINC-BINDING DOMAIN-CONTAINING PROTEIN"/>
    <property type="match status" value="1"/>
</dbReference>
<proteinExistence type="predicted"/>
<organism evidence="1">
    <name type="scientific">Zea mays</name>
    <name type="common">Maize</name>
    <dbReference type="NCBI Taxonomy" id="4577"/>
    <lineage>
        <taxon>Eukaryota</taxon>
        <taxon>Viridiplantae</taxon>
        <taxon>Streptophyta</taxon>
        <taxon>Embryophyta</taxon>
        <taxon>Tracheophyta</taxon>
        <taxon>Spermatophyta</taxon>
        <taxon>Magnoliopsida</taxon>
        <taxon>Liliopsida</taxon>
        <taxon>Poales</taxon>
        <taxon>Poaceae</taxon>
        <taxon>PACMAD clade</taxon>
        <taxon>Panicoideae</taxon>
        <taxon>Andropogonodae</taxon>
        <taxon>Andropogoneae</taxon>
        <taxon>Tripsacinae</taxon>
        <taxon>Zea</taxon>
    </lineage>
</organism>
<reference evidence="1" key="1">
    <citation type="submission" date="2015-12" db="EMBL/GenBank/DDBJ databases">
        <title>Update maize B73 reference genome by single molecule sequencing technologies.</title>
        <authorList>
            <consortium name="Maize Genome Sequencing Project"/>
            <person name="Ware D."/>
        </authorList>
    </citation>
    <scope>NUCLEOTIDE SEQUENCE [LARGE SCALE GENOMIC DNA]</scope>
    <source>
        <tissue evidence="1">Seedling</tissue>
    </source>
</reference>